<dbReference type="AlphaFoldDB" id="A0A8H6G1M5"/>
<protein>
    <submittedName>
        <fullName evidence="2">Uncharacterized protein</fullName>
    </submittedName>
</protein>
<dbReference type="EMBL" id="JACCJC010000008">
    <property type="protein sequence ID" value="KAF6238730.1"/>
    <property type="molecule type" value="Genomic_DNA"/>
</dbReference>
<reference evidence="2 3" key="1">
    <citation type="journal article" date="2020" name="Genomics">
        <title>Complete, high-quality genomes from long-read metagenomic sequencing of two wolf lichen thalli reveals enigmatic genome architecture.</title>
        <authorList>
            <person name="McKenzie S.K."/>
            <person name="Walston R.F."/>
            <person name="Allen J.L."/>
        </authorList>
    </citation>
    <scope>NUCLEOTIDE SEQUENCE [LARGE SCALE GENOMIC DNA]</scope>
    <source>
        <strain evidence="2">WasteWater2</strain>
    </source>
</reference>
<sequence>MTKESAERKLASTAEKKASQSATTMGRVKSSSKDSSSRMSSTKQEDLDFDDSDAETLQSDFGGAGSETQIKEESLMDLDDLSMGDFSDNSSKPATAGFNGADSKTASRHPTEGADSKTASKQYTEESGSSRKRGSNPSSQTESKERKRPKSTQGGFKGIATDGGILSFAPGDRQPSYVPRTLVAPSSSKQAMIVLPVVIQLDGETIQLEVKSNPGEGDKCFWTELNGRVKQLETVLAEPHFGAISQEELDQLRVGSSLLPKLLGQDGRLQYEVLAKGDRVNKQDYKKFIEVISSNADRMKARYQYGKNEAT</sequence>
<name>A0A8H6G1M5_9LECA</name>
<evidence type="ECO:0000256" key="1">
    <source>
        <dbReference type="SAM" id="MobiDB-lite"/>
    </source>
</evidence>
<dbReference type="OrthoDB" id="10668253at2759"/>
<feature type="compositionally biased region" description="Basic and acidic residues" evidence="1">
    <location>
        <begin position="1"/>
        <end position="18"/>
    </location>
</feature>
<organism evidence="2 3">
    <name type="scientific">Letharia columbiana</name>
    <dbReference type="NCBI Taxonomy" id="112416"/>
    <lineage>
        <taxon>Eukaryota</taxon>
        <taxon>Fungi</taxon>
        <taxon>Dikarya</taxon>
        <taxon>Ascomycota</taxon>
        <taxon>Pezizomycotina</taxon>
        <taxon>Lecanoromycetes</taxon>
        <taxon>OSLEUM clade</taxon>
        <taxon>Lecanoromycetidae</taxon>
        <taxon>Lecanorales</taxon>
        <taxon>Lecanorineae</taxon>
        <taxon>Parmeliaceae</taxon>
        <taxon>Letharia</taxon>
    </lineage>
</organism>
<feature type="compositionally biased region" description="Polar residues" evidence="1">
    <location>
        <begin position="117"/>
        <end position="127"/>
    </location>
</feature>
<feature type="region of interest" description="Disordered" evidence="1">
    <location>
        <begin position="1"/>
        <end position="176"/>
    </location>
</feature>
<keyword evidence="3" id="KW-1185">Reference proteome</keyword>
<proteinExistence type="predicted"/>
<dbReference type="Proteomes" id="UP000578531">
    <property type="component" value="Unassembled WGS sequence"/>
</dbReference>
<comment type="caution">
    <text evidence="2">The sequence shown here is derived from an EMBL/GenBank/DDBJ whole genome shotgun (WGS) entry which is preliminary data.</text>
</comment>
<dbReference type="RefSeq" id="XP_037168029.1">
    <property type="nucleotide sequence ID" value="XM_037305164.1"/>
</dbReference>
<evidence type="ECO:0000313" key="3">
    <source>
        <dbReference type="Proteomes" id="UP000578531"/>
    </source>
</evidence>
<accession>A0A8H6G1M5</accession>
<gene>
    <name evidence="2" type="ORF">HO173_003236</name>
</gene>
<dbReference type="GeneID" id="59284905"/>
<evidence type="ECO:0000313" key="2">
    <source>
        <dbReference type="EMBL" id="KAF6238730.1"/>
    </source>
</evidence>